<dbReference type="EMBL" id="CP000878">
    <property type="protein sequence ID" value="ABX09001.1"/>
    <property type="molecule type" value="Genomic_DNA"/>
</dbReference>
<dbReference type="OrthoDB" id="504638at2"/>
<dbReference type="InterPro" id="IPR036291">
    <property type="entry name" value="NAD(P)-bd_dom_sf"/>
</dbReference>
<keyword evidence="3" id="KW-1185">Reference proteome</keyword>
<dbReference type="SUPFAM" id="SSF51735">
    <property type="entry name" value="NAD(P)-binding Rossmann-fold domains"/>
    <property type="match status" value="1"/>
</dbReference>
<reference evidence="2 3" key="1">
    <citation type="journal article" date="2007" name="PLoS Genet.">
        <title>Patterns and implications of gene gain and loss in the evolution of Prochlorococcus.</title>
        <authorList>
            <person name="Kettler G.C."/>
            <person name="Martiny A.C."/>
            <person name="Huang K."/>
            <person name="Zucker J."/>
            <person name="Coleman M.L."/>
            <person name="Rodrigue S."/>
            <person name="Chen F."/>
            <person name="Lapidus A."/>
            <person name="Ferriera S."/>
            <person name="Johnson J."/>
            <person name="Steglich C."/>
            <person name="Church G.M."/>
            <person name="Richardson P."/>
            <person name="Chisholm S.W."/>
        </authorList>
    </citation>
    <scope>NUCLEOTIDE SEQUENCE [LARGE SCALE GENOMIC DNA]</scope>
    <source>
        <strain evidence="3">MIT 9211</strain>
    </source>
</reference>
<dbReference type="HOGENOM" id="CLU_882268_0_0_3"/>
<dbReference type="InterPro" id="IPR050177">
    <property type="entry name" value="Lipid_A_modif_metabolic_enz"/>
</dbReference>
<dbReference type="Pfam" id="PF01370">
    <property type="entry name" value="Epimerase"/>
    <property type="match status" value="1"/>
</dbReference>
<evidence type="ECO:0000313" key="3">
    <source>
        <dbReference type="Proteomes" id="UP000000788"/>
    </source>
</evidence>
<dbReference type="RefSeq" id="WP_012195622.1">
    <property type="nucleotide sequence ID" value="NC_009976.1"/>
</dbReference>
<dbReference type="STRING" id="93059.P9211_10701"/>
<dbReference type="Proteomes" id="UP000000788">
    <property type="component" value="Chromosome"/>
</dbReference>
<protein>
    <submittedName>
        <fullName evidence="2">Nucleoside-diphosphate-sugar epimerase</fullName>
    </submittedName>
</protein>
<sequence>MKERILITGASGCVGQYTANWLLKNSKADLLLWLRDPRKLKSVDSSNPRIKLLIGDLRDPEPFSNDLNDVTHLIHTATAWGDPERANQVNVFAVKKMLSLINPLKIERIIYFSTASILDKELNPLPEALLYGTEYIQTKARCLQELQQNPLANKIIAVFPTLVFGGKCNGESNFPTSYLTSGLNEAIDWLWLARWFKAYSKFHFIHAEDIAYICGKLSLNYNELIIDNIDNKAAKIPRLVLGQPAISIDQAVDILLDWRGMKRTPRFPLRSWIIKLLIKLLPIRISNWDRLMIRQRHFVHQPVIRPENLGGNSYAKNLNEILFSSGLKKKKKA</sequence>
<name>A9BAY9_PROM4</name>
<dbReference type="InterPro" id="IPR001509">
    <property type="entry name" value="Epimerase_deHydtase"/>
</dbReference>
<dbReference type="AlphaFoldDB" id="A9BAY9"/>
<evidence type="ECO:0000259" key="1">
    <source>
        <dbReference type="Pfam" id="PF01370"/>
    </source>
</evidence>
<accession>A9BAY9</accession>
<dbReference type="KEGG" id="pmj:P9211_10701"/>
<dbReference type="PANTHER" id="PTHR43245">
    <property type="entry name" value="BIFUNCTIONAL POLYMYXIN RESISTANCE PROTEIN ARNA"/>
    <property type="match status" value="1"/>
</dbReference>
<dbReference type="eggNOG" id="COG0451">
    <property type="taxonomic scope" value="Bacteria"/>
</dbReference>
<dbReference type="Gene3D" id="3.40.50.720">
    <property type="entry name" value="NAD(P)-binding Rossmann-like Domain"/>
    <property type="match status" value="1"/>
</dbReference>
<proteinExistence type="predicted"/>
<gene>
    <name evidence="2" type="ordered locus">P9211_10701</name>
</gene>
<organism evidence="2 3">
    <name type="scientific">Prochlorococcus marinus (strain MIT 9211)</name>
    <dbReference type="NCBI Taxonomy" id="93059"/>
    <lineage>
        <taxon>Bacteria</taxon>
        <taxon>Bacillati</taxon>
        <taxon>Cyanobacteriota</taxon>
        <taxon>Cyanophyceae</taxon>
        <taxon>Synechococcales</taxon>
        <taxon>Prochlorococcaceae</taxon>
        <taxon>Prochlorococcus</taxon>
    </lineage>
</organism>
<feature type="domain" description="NAD-dependent epimerase/dehydratase" evidence="1">
    <location>
        <begin position="5"/>
        <end position="214"/>
    </location>
</feature>
<dbReference type="PANTHER" id="PTHR43245:SF13">
    <property type="entry name" value="UDP-D-APIOSE_UDP-D-XYLOSE SYNTHASE 2"/>
    <property type="match status" value="1"/>
</dbReference>
<evidence type="ECO:0000313" key="2">
    <source>
        <dbReference type="EMBL" id="ABX09001.1"/>
    </source>
</evidence>